<reference evidence="2 3" key="1">
    <citation type="submission" date="2024-05" db="EMBL/GenBank/DDBJ databases">
        <title>A draft genome resource for the thread blight pathogen Marasmius tenuissimus strain MS-2.</title>
        <authorList>
            <person name="Yulfo-Soto G.E."/>
            <person name="Baruah I.K."/>
            <person name="Amoako-Attah I."/>
            <person name="Bukari Y."/>
            <person name="Meinhardt L.W."/>
            <person name="Bailey B.A."/>
            <person name="Cohen S.P."/>
        </authorList>
    </citation>
    <scope>NUCLEOTIDE SEQUENCE [LARGE SCALE GENOMIC DNA]</scope>
    <source>
        <strain evidence="2 3">MS-2</strain>
    </source>
</reference>
<feature type="region of interest" description="Disordered" evidence="1">
    <location>
        <begin position="309"/>
        <end position="344"/>
    </location>
</feature>
<organism evidence="2 3">
    <name type="scientific">Marasmius tenuissimus</name>
    <dbReference type="NCBI Taxonomy" id="585030"/>
    <lineage>
        <taxon>Eukaryota</taxon>
        <taxon>Fungi</taxon>
        <taxon>Dikarya</taxon>
        <taxon>Basidiomycota</taxon>
        <taxon>Agaricomycotina</taxon>
        <taxon>Agaricomycetes</taxon>
        <taxon>Agaricomycetidae</taxon>
        <taxon>Agaricales</taxon>
        <taxon>Marasmiineae</taxon>
        <taxon>Marasmiaceae</taxon>
        <taxon>Marasmius</taxon>
    </lineage>
</organism>
<feature type="region of interest" description="Disordered" evidence="1">
    <location>
        <begin position="360"/>
        <end position="416"/>
    </location>
</feature>
<evidence type="ECO:0000313" key="3">
    <source>
        <dbReference type="Proteomes" id="UP001437256"/>
    </source>
</evidence>
<evidence type="ECO:0000256" key="1">
    <source>
        <dbReference type="SAM" id="MobiDB-lite"/>
    </source>
</evidence>
<accession>A0ABR3ADC7</accession>
<evidence type="ECO:0000313" key="2">
    <source>
        <dbReference type="EMBL" id="KAL0070974.1"/>
    </source>
</evidence>
<comment type="caution">
    <text evidence="2">The sequence shown here is derived from an EMBL/GenBank/DDBJ whole genome shotgun (WGS) entry which is preliminary data.</text>
</comment>
<feature type="region of interest" description="Disordered" evidence="1">
    <location>
        <begin position="1"/>
        <end position="230"/>
    </location>
</feature>
<sequence length="532" mass="57604">MDWESNDFSPDPQATSQAVTQAIEQSTGTPTCSISQTHLPTPVSEYSTPEPFAYPLPSNRNLQRDGTPFLASDPPESPLLSPTRHGLPSPSPEPALSSHESDDKCSAGATDSINDGIDVDGDEEDLGHNEQAGDGEEGSNDGSDGNVDELAYPSDPPSFDHQSLSAAPTFGVDEIPQTIHNHVSSGVEEGNSFRSNDPSSPGTERQTRHPGGCSNNGQEEGHIEEDGLVANPVPIKSRDFGMESVEGELELSCGALWIVGSDEEIVSPVSPTNSTLSTDSSSSVPPPHTASYSPVAARATTSRNYIQIYTRDQKTKRKQRPKVNDLTEPLVKRPRLPPSNQVTAGPSAYYFSTAVQPPSSTSIGLNPLSNNIHKPTRPRPTAKTRLAAKEVKPRPRSIAVSNPKPLQTSSNSVPGPDTHAITDIQLAHWHGVLGRMCYKLKGNQEEMADRDEVDGVFREMLMMKDAFVKTARNHDLKRRENWNIPKLREQLEFFTSEETEAYGESVQRKAQRILDAIGNGKAASLPMMGMSG</sequence>
<feature type="region of interest" description="Disordered" evidence="1">
    <location>
        <begin position="267"/>
        <end position="297"/>
    </location>
</feature>
<feature type="compositionally biased region" description="Polar residues" evidence="1">
    <location>
        <begin position="192"/>
        <end position="204"/>
    </location>
</feature>
<keyword evidence="3" id="KW-1185">Reference proteome</keyword>
<feature type="compositionally biased region" description="Polar residues" evidence="1">
    <location>
        <begin position="1"/>
        <end position="47"/>
    </location>
</feature>
<protein>
    <submittedName>
        <fullName evidence="2">Uncharacterized protein</fullName>
    </submittedName>
</protein>
<dbReference type="EMBL" id="JBBXMP010000005">
    <property type="protein sequence ID" value="KAL0070974.1"/>
    <property type="molecule type" value="Genomic_DNA"/>
</dbReference>
<feature type="compositionally biased region" description="Polar residues" evidence="1">
    <location>
        <begin position="360"/>
        <end position="373"/>
    </location>
</feature>
<gene>
    <name evidence="2" type="ORF">AAF712_002195</name>
</gene>
<feature type="compositionally biased region" description="Polar residues" evidence="1">
    <location>
        <begin position="404"/>
        <end position="413"/>
    </location>
</feature>
<proteinExistence type="predicted"/>
<feature type="compositionally biased region" description="Low complexity" evidence="1">
    <location>
        <begin position="270"/>
        <end position="283"/>
    </location>
</feature>
<dbReference type="Proteomes" id="UP001437256">
    <property type="component" value="Unassembled WGS sequence"/>
</dbReference>
<name>A0ABR3ADC7_9AGAR</name>